<organism evidence="2 3">
    <name type="scientific">Euplotes crassus</name>
    <dbReference type="NCBI Taxonomy" id="5936"/>
    <lineage>
        <taxon>Eukaryota</taxon>
        <taxon>Sar</taxon>
        <taxon>Alveolata</taxon>
        <taxon>Ciliophora</taxon>
        <taxon>Intramacronucleata</taxon>
        <taxon>Spirotrichea</taxon>
        <taxon>Hypotrichia</taxon>
        <taxon>Euplotida</taxon>
        <taxon>Euplotidae</taxon>
        <taxon>Moneuplotes</taxon>
    </lineage>
</organism>
<feature type="region of interest" description="Disordered" evidence="1">
    <location>
        <begin position="174"/>
        <end position="251"/>
    </location>
</feature>
<feature type="region of interest" description="Disordered" evidence="1">
    <location>
        <begin position="1"/>
        <end position="24"/>
    </location>
</feature>
<feature type="compositionally biased region" description="Basic residues" evidence="1">
    <location>
        <begin position="391"/>
        <end position="405"/>
    </location>
</feature>
<feature type="region of interest" description="Disordered" evidence="1">
    <location>
        <begin position="372"/>
        <end position="414"/>
    </location>
</feature>
<reference evidence="2" key="1">
    <citation type="submission" date="2023-07" db="EMBL/GenBank/DDBJ databases">
        <authorList>
            <consortium name="AG Swart"/>
            <person name="Singh M."/>
            <person name="Singh A."/>
            <person name="Seah K."/>
            <person name="Emmerich C."/>
        </authorList>
    </citation>
    <scope>NUCLEOTIDE SEQUENCE</scope>
    <source>
        <strain evidence="2">DP1</strain>
    </source>
</reference>
<feature type="region of interest" description="Disordered" evidence="1">
    <location>
        <begin position="268"/>
        <end position="291"/>
    </location>
</feature>
<dbReference type="PANTHER" id="PTHR38150:SF1">
    <property type="entry name" value="PFU DOMAIN-CONTAINING PROTEIN"/>
    <property type="match status" value="1"/>
</dbReference>
<protein>
    <submittedName>
        <fullName evidence="2">Uncharacterized protein</fullName>
    </submittedName>
</protein>
<comment type="caution">
    <text evidence="2">The sequence shown here is derived from an EMBL/GenBank/DDBJ whole genome shotgun (WGS) entry which is preliminary data.</text>
</comment>
<keyword evidence="3" id="KW-1185">Reference proteome</keyword>
<evidence type="ECO:0000256" key="1">
    <source>
        <dbReference type="SAM" id="MobiDB-lite"/>
    </source>
</evidence>
<feature type="compositionally biased region" description="Basic and acidic residues" evidence="1">
    <location>
        <begin position="1"/>
        <end position="10"/>
    </location>
</feature>
<dbReference type="Proteomes" id="UP001295684">
    <property type="component" value="Unassembled WGS sequence"/>
</dbReference>
<dbReference type="AlphaFoldDB" id="A0AAD2D5L9"/>
<feature type="region of interest" description="Disordered" evidence="1">
    <location>
        <begin position="671"/>
        <end position="690"/>
    </location>
</feature>
<evidence type="ECO:0000313" key="2">
    <source>
        <dbReference type="EMBL" id="CAI2380750.1"/>
    </source>
</evidence>
<sequence length="930" mass="108138">MRSRNKDVMRRANTHQINKVSPDDEKLFSADTMEFDDDFDEWKTEECHKVGDLKAHFTGKKAILPVHASKRSKCNAKHSTNASSVYNFLPDPQTTKSVEGKSSYNPFRHTKFIMNQQKEELEELIDKPVEFLDDELVEEDEYYIDEEISDTQLQDLSLEEIKKREIIEYLLKDSYPGRGNSKSSRRSRIPAKPFQNMQQSNFTAFSKQAKCSKQPSQLRNKQNTSNYVQRGKREHQKSKERNTSKSSKNYKQIIERINSNFRPQMIKSKSSRNFHKDSRTNESIHDRLHKQKCGKQREFILKVANKNKEKEEKELTFQPKKIAKTSSRTHIGFKKSSVSTYKECSKTTNLHERLAQEKLKQKDEEIERLKKELQDYKNKPKKRKSVDPCSKLRRSKHPLHVKRSSKSPSCRKVEDPNLANLSFQPKINSKSKKLLRDQDVCNMLYKDAQQRKERHRSRVDSEISNSRKRANSKHRSQDRNANKFLINNILKRLNESCRKKGVTVNRAISYHEMIKIFYTMGYICDNITEYEKLLLDNMFQSINNSDNTTLYIKNLFAFLLAIHGIPTKEKFVFYGANEEQYSTLKECTKMAEEDDSINIQYDHEQTVEKMQPYGILSKNQNFHFNSLNEIREVTSLYKIFLDNCKLSAPCAYFGGTSADYEKEKAEKYSFHPKINDKSRSKSRRNTSYDKENALAHAEALLQKGRGYKDKIEKLKKEKIIKEVEGCTFVPTTNLAKNSRVKSKVYNPKNEPLKINYDTDFQEELGSRENSPNQNSDDVLLFTDAASKYKDEGIFLTCSSQTSEEKPNNKDQDHISLGREQDYQTFGNTTASLAEPNPLKIPSESPPKPTKTELYQTNGSEAPILFLDVNFGKGNVTRIIMYQNDTPEELAAAFCKEHKLDKQEKLTAIIRKHLESVLDKIEEKSSEESHD</sequence>
<dbReference type="PANTHER" id="PTHR38150">
    <property type="entry name" value="EF-HAND DOMAIN-CONTAINING PROTEIN"/>
    <property type="match status" value="1"/>
</dbReference>
<dbReference type="EMBL" id="CAMPGE010022730">
    <property type="protein sequence ID" value="CAI2380750.1"/>
    <property type="molecule type" value="Genomic_DNA"/>
</dbReference>
<gene>
    <name evidence="2" type="ORF">ECRASSUSDP1_LOCUS22190</name>
</gene>
<feature type="compositionally biased region" description="Basic and acidic residues" evidence="1">
    <location>
        <begin position="274"/>
        <end position="286"/>
    </location>
</feature>
<name>A0AAD2D5L9_EUPCR</name>
<evidence type="ECO:0000313" key="3">
    <source>
        <dbReference type="Proteomes" id="UP001295684"/>
    </source>
</evidence>
<feature type="region of interest" description="Disordered" evidence="1">
    <location>
        <begin position="447"/>
        <end position="478"/>
    </location>
</feature>
<accession>A0AAD2D5L9</accession>
<feature type="region of interest" description="Disordered" evidence="1">
    <location>
        <begin position="828"/>
        <end position="852"/>
    </location>
</feature>
<feature type="compositionally biased region" description="Polar residues" evidence="1">
    <location>
        <begin position="195"/>
        <end position="228"/>
    </location>
</feature>
<proteinExistence type="predicted"/>